<dbReference type="AlphaFoldDB" id="A0A9P7A327"/>
<dbReference type="Proteomes" id="UP000714275">
    <property type="component" value="Unassembled WGS sequence"/>
</dbReference>
<dbReference type="EMBL" id="JABBWD010000005">
    <property type="protein sequence ID" value="KAG1781462.1"/>
    <property type="molecule type" value="Genomic_DNA"/>
</dbReference>
<name>A0A9P7A327_9AGAM</name>
<gene>
    <name evidence="1" type="ORF">EV702DRAFT_1192952</name>
</gene>
<evidence type="ECO:0000313" key="2">
    <source>
        <dbReference type="Proteomes" id="UP000714275"/>
    </source>
</evidence>
<organism evidence="1 2">
    <name type="scientific">Suillus placidus</name>
    <dbReference type="NCBI Taxonomy" id="48579"/>
    <lineage>
        <taxon>Eukaryota</taxon>
        <taxon>Fungi</taxon>
        <taxon>Dikarya</taxon>
        <taxon>Basidiomycota</taxon>
        <taxon>Agaricomycotina</taxon>
        <taxon>Agaricomycetes</taxon>
        <taxon>Agaricomycetidae</taxon>
        <taxon>Boletales</taxon>
        <taxon>Suillineae</taxon>
        <taxon>Suillaceae</taxon>
        <taxon>Suillus</taxon>
    </lineage>
</organism>
<keyword evidence="2" id="KW-1185">Reference proteome</keyword>
<reference evidence="1" key="1">
    <citation type="journal article" date="2020" name="New Phytol.">
        <title>Comparative genomics reveals dynamic genome evolution in host specialist ectomycorrhizal fungi.</title>
        <authorList>
            <person name="Lofgren L.A."/>
            <person name="Nguyen N.H."/>
            <person name="Vilgalys R."/>
            <person name="Ruytinx J."/>
            <person name="Liao H.L."/>
            <person name="Branco S."/>
            <person name="Kuo A."/>
            <person name="LaButti K."/>
            <person name="Lipzen A."/>
            <person name="Andreopoulos W."/>
            <person name="Pangilinan J."/>
            <person name="Riley R."/>
            <person name="Hundley H."/>
            <person name="Na H."/>
            <person name="Barry K."/>
            <person name="Grigoriev I.V."/>
            <person name="Stajich J.E."/>
            <person name="Kennedy P.G."/>
        </authorList>
    </citation>
    <scope>NUCLEOTIDE SEQUENCE</scope>
    <source>
        <strain evidence="1">DOB743</strain>
    </source>
</reference>
<accession>A0A9P7A327</accession>
<sequence length="211" mass="23822">MTSHPAVRFDDPPVTDYNSMDVDESFVSQASLDELYLRPDDDIEYDSVSSRPPGVLAAISNQSPLAQSDHPGLPINPDLYLGPEDDLIDVDELLDFPDVKGDALAPAEELMLSNEKSAELHAAQPYLTNEELHLMLQEFQPFNSYEHTGLQSIQDWLSDYKHRDGNLPDPSIQQLLEVERPFQMAWAKTSDKLKKADADLQRLQRAERMSI</sequence>
<comment type="caution">
    <text evidence="1">The sequence shown here is derived from an EMBL/GenBank/DDBJ whole genome shotgun (WGS) entry which is preliminary data.</text>
</comment>
<proteinExistence type="predicted"/>
<evidence type="ECO:0000313" key="1">
    <source>
        <dbReference type="EMBL" id="KAG1781462.1"/>
    </source>
</evidence>
<dbReference type="OrthoDB" id="2683982at2759"/>
<protein>
    <submittedName>
        <fullName evidence="1">Uncharacterized protein</fullName>
    </submittedName>
</protein>